<sequence length="126" mass="13956">MAVQMTRKRLYQLCSSVGSGDNGGGTNSPQVLDRFVTSDHLVKSAYWKLEGPRSLGAPRYSPLEIEAVIWEVRLASESTWTLKSTWAEVRAYAAARSTAEHWYLRGTVSAKQGLENIEIGLAIELL</sequence>
<protein>
    <recommendedName>
        <fullName evidence="3">Transposase</fullName>
    </recommendedName>
</protein>
<organism evidence="1 2">
    <name type="scientific">Rapidithrix thailandica</name>
    <dbReference type="NCBI Taxonomy" id="413964"/>
    <lineage>
        <taxon>Bacteria</taxon>
        <taxon>Pseudomonadati</taxon>
        <taxon>Bacteroidota</taxon>
        <taxon>Cytophagia</taxon>
        <taxon>Cytophagales</taxon>
        <taxon>Flammeovirgaceae</taxon>
        <taxon>Rapidithrix</taxon>
    </lineage>
</organism>
<evidence type="ECO:0000313" key="1">
    <source>
        <dbReference type="EMBL" id="MEN7547863.1"/>
    </source>
</evidence>
<proteinExistence type="predicted"/>
<dbReference type="AlphaFoldDB" id="A0AAW9S944"/>
<comment type="caution">
    <text evidence="1">The sequence shown here is derived from an EMBL/GenBank/DDBJ whole genome shotgun (WGS) entry which is preliminary data.</text>
</comment>
<keyword evidence="2" id="KW-1185">Reference proteome</keyword>
<dbReference type="EMBL" id="JBDKWZ010000004">
    <property type="protein sequence ID" value="MEN7547863.1"/>
    <property type="molecule type" value="Genomic_DNA"/>
</dbReference>
<name>A0AAW9S944_9BACT</name>
<dbReference type="Proteomes" id="UP001403385">
    <property type="component" value="Unassembled WGS sequence"/>
</dbReference>
<gene>
    <name evidence="1" type="ORF">AAG747_08080</name>
</gene>
<evidence type="ECO:0000313" key="2">
    <source>
        <dbReference type="Proteomes" id="UP001403385"/>
    </source>
</evidence>
<accession>A0AAW9S944</accession>
<reference evidence="1 2" key="1">
    <citation type="submission" date="2024-04" db="EMBL/GenBank/DDBJ databases">
        <title>Novel genus in family Flammeovirgaceae.</title>
        <authorList>
            <person name="Nguyen T.H."/>
            <person name="Vuong T.Q."/>
            <person name="Le H."/>
            <person name="Kim S.-G."/>
        </authorList>
    </citation>
    <scope>NUCLEOTIDE SEQUENCE [LARGE SCALE GENOMIC DNA]</scope>
    <source>
        <strain evidence="1 2">JCM 23209</strain>
    </source>
</reference>
<evidence type="ECO:0008006" key="3">
    <source>
        <dbReference type="Google" id="ProtNLM"/>
    </source>
</evidence>
<dbReference type="RefSeq" id="WP_346820644.1">
    <property type="nucleotide sequence ID" value="NZ_JBDKWZ010000004.1"/>
</dbReference>